<dbReference type="GO" id="GO:0005737">
    <property type="term" value="C:cytoplasm"/>
    <property type="evidence" value="ECO:0007669"/>
    <property type="project" value="TreeGrafter"/>
</dbReference>
<evidence type="ECO:0000256" key="3">
    <source>
        <dbReference type="ARBA" id="ARBA00022807"/>
    </source>
</evidence>
<keyword evidence="3" id="KW-0788">Thiol protease</keyword>
<accession>A0A5J4RTC9</accession>
<dbReference type="AlphaFoldDB" id="A0A5J4RTC9"/>
<keyword evidence="1" id="KW-0645">Protease</keyword>
<dbReference type="GO" id="GO:0043418">
    <property type="term" value="P:homocysteine catabolic process"/>
    <property type="evidence" value="ECO:0007669"/>
    <property type="project" value="TreeGrafter"/>
</dbReference>
<organism evidence="4">
    <name type="scientific">termite gut metagenome</name>
    <dbReference type="NCBI Taxonomy" id="433724"/>
    <lineage>
        <taxon>unclassified sequences</taxon>
        <taxon>metagenomes</taxon>
        <taxon>organismal metagenomes</taxon>
    </lineage>
</organism>
<protein>
    <submittedName>
        <fullName evidence="4">Aminopeptidase C</fullName>
        <ecNumber evidence="4">3.4.22.40</ecNumber>
    </submittedName>
</protein>
<reference evidence="4" key="1">
    <citation type="submission" date="2019-03" db="EMBL/GenBank/DDBJ databases">
        <title>Single cell metagenomics reveals metabolic interactions within the superorganism composed of flagellate Streblomastix strix and complex community of Bacteroidetes bacteria on its surface.</title>
        <authorList>
            <person name="Treitli S.C."/>
            <person name="Kolisko M."/>
            <person name="Husnik F."/>
            <person name="Keeling P."/>
            <person name="Hampl V."/>
        </authorList>
    </citation>
    <scope>NUCLEOTIDE SEQUENCE</scope>
    <source>
        <strain evidence="4">STM</strain>
    </source>
</reference>
<gene>
    <name evidence="4" type="ORF">EZS27_015617</name>
</gene>
<dbReference type="InterPro" id="IPR025660">
    <property type="entry name" value="Pept_his_AS"/>
</dbReference>
<dbReference type="InterPro" id="IPR004134">
    <property type="entry name" value="Peptidase_C1B"/>
</dbReference>
<dbReference type="GO" id="GO:0009636">
    <property type="term" value="P:response to toxic substance"/>
    <property type="evidence" value="ECO:0007669"/>
    <property type="project" value="TreeGrafter"/>
</dbReference>
<comment type="caution">
    <text evidence="4">The sequence shown here is derived from an EMBL/GenBank/DDBJ whole genome shotgun (WGS) entry which is preliminary data.</text>
</comment>
<dbReference type="InterPro" id="IPR038765">
    <property type="entry name" value="Papain-like_cys_pep_sf"/>
</dbReference>
<dbReference type="GO" id="GO:0004197">
    <property type="term" value="F:cysteine-type endopeptidase activity"/>
    <property type="evidence" value="ECO:0007669"/>
    <property type="project" value="UniProtKB-EC"/>
</dbReference>
<dbReference type="GO" id="GO:0006508">
    <property type="term" value="P:proteolysis"/>
    <property type="evidence" value="ECO:0007669"/>
    <property type="project" value="UniProtKB-KW"/>
</dbReference>
<dbReference type="Gene3D" id="3.90.70.10">
    <property type="entry name" value="Cysteine proteinases"/>
    <property type="match status" value="1"/>
</dbReference>
<dbReference type="EC" id="3.4.22.40" evidence="4"/>
<evidence type="ECO:0000256" key="1">
    <source>
        <dbReference type="ARBA" id="ARBA00022670"/>
    </source>
</evidence>
<evidence type="ECO:0000256" key="2">
    <source>
        <dbReference type="ARBA" id="ARBA00022801"/>
    </source>
</evidence>
<dbReference type="GO" id="GO:0070005">
    <property type="term" value="F:cysteine-type aminopeptidase activity"/>
    <property type="evidence" value="ECO:0007669"/>
    <property type="project" value="InterPro"/>
</dbReference>
<dbReference type="PROSITE" id="PS00639">
    <property type="entry name" value="THIOL_PROTEASE_HIS"/>
    <property type="match status" value="1"/>
</dbReference>
<keyword evidence="4" id="KW-0031">Aminopeptidase</keyword>
<dbReference type="Pfam" id="PF03051">
    <property type="entry name" value="Peptidase_C1_2"/>
    <property type="match status" value="1"/>
</dbReference>
<sequence length="262" mass="30613">MRGGGYHLRESFAGRVSQQELYKEKTLILADVYRMLSLCLGEPPVTFTWRYKDKEGNIQQLKDYTPQQFYKEITPADYSPANYIMIMNDPTRDYYQLYEVQNSRNTYEGVNWAYINLPNEDIKKAALASIKNNEAIYTSCDVGKQSNRESGILALTMYDYQSLFGVPFDMDKKARILTHQSESAHAMLLIGCDTDENDVPVKWEFENSWGAQAGNKGYLTFTDEWFNEYMFRMVIHRNYLDEKAIHSLHQKAIQLPAWDYMK</sequence>
<name>A0A5J4RTC9_9ZZZZ</name>
<dbReference type="EMBL" id="SNRY01000816">
    <property type="protein sequence ID" value="KAA6336211.1"/>
    <property type="molecule type" value="Genomic_DNA"/>
</dbReference>
<dbReference type="PANTHER" id="PTHR10363">
    <property type="entry name" value="BLEOMYCIN HYDROLASE"/>
    <property type="match status" value="1"/>
</dbReference>
<proteinExistence type="predicted"/>
<keyword evidence="2 4" id="KW-0378">Hydrolase</keyword>
<dbReference type="SUPFAM" id="SSF54001">
    <property type="entry name" value="Cysteine proteinases"/>
    <property type="match status" value="1"/>
</dbReference>
<dbReference type="PANTHER" id="PTHR10363:SF2">
    <property type="entry name" value="BLEOMYCIN HYDROLASE"/>
    <property type="match status" value="1"/>
</dbReference>
<evidence type="ECO:0000313" key="4">
    <source>
        <dbReference type="EMBL" id="KAA6336211.1"/>
    </source>
</evidence>